<gene>
    <name evidence="1" type="ORF">CDD80_3946</name>
</gene>
<dbReference type="STRING" id="2004952.A0A2C5YZP2"/>
<sequence>MVAVNTIRNIVNQKTNEQHVCEDVLDTLTSYYMYMIARERFVDVLCQQAINFFFLLPRGRQQPDESLRWWTAARSTGRVLRYVRLRLIVAIHMIRNIVKEKSNEQHVCDDALDTLTSYYQFAHERFINVLCQQVVNFFRLEGDDSPIKVFDEKLLIYTYGTWLSIKLKFEMINIFLDHELARGVMLRQVGPYCTAEP</sequence>
<dbReference type="AlphaFoldDB" id="A0A2C5YZP2"/>
<evidence type="ECO:0000313" key="1">
    <source>
        <dbReference type="EMBL" id="PHH73236.1"/>
    </source>
</evidence>
<organism evidence="1 2">
    <name type="scientific">Ophiocordyceps camponoti-rufipedis</name>
    <dbReference type="NCBI Taxonomy" id="2004952"/>
    <lineage>
        <taxon>Eukaryota</taxon>
        <taxon>Fungi</taxon>
        <taxon>Dikarya</taxon>
        <taxon>Ascomycota</taxon>
        <taxon>Pezizomycotina</taxon>
        <taxon>Sordariomycetes</taxon>
        <taxon>Hypocreomycetidae</taxon>
        <taxon>Hypocreales</taxon>
        <taxon>Ophiocordycipitaceae</taxon>
        <taxon>Ophiocordyceps</taxon>
    </lineage>
</organism>
<dbReference type="Proteomes" id="UP000226431">
    <property type="component" value="Unassembled WGS sequence"/>
</dbReference>
<keyword evidence="2" id="KW-1185">Reference proteome</keyword>
<protein>
    <submittedName>
        <fullName evidence="1">Uncharacterized protein</fullName>
    </submittedName>
</protein>
<proteinExistence type="predicted"/>
<comment type="caution">
    <text evidence="1">The sequence shown here is derived from an EMBL/GenBank/DDBJ whole genome shotgun (WGS) entry which is preliminary data.</text>
</comment>
<reference evidence="1 2" key="1">
    <citation type="submission" date="2017-06" db="EMBL/GenBank/DDBJ databases">
        <title>Ant-infecting Ophiocordyceps genomes reveal a high diversity of potential behavioral manipulation genes and a possible major role for enterotoxins.</title>
        <authorList>
            <person name="De Bekker C."/>
            <person name="Evans H.C."/>
            <person name="Brachmann A."/>
            <person name="Hughes D.P."/>
        </authorList>
    </citation>
    <scope>NUCLEOTIDE SEQUENCE [LARGE SCALE GENOMIC DNA]</scope>
    <source>
        <strain evidence="1 2">Map16</strain>
    </source>
</reference>
<name>A0A2C5YZP2_9HYPO</name>
<dbReference type="EMBL" id="NJES01000358">
    <property type="protein sequence ID" value="PHH73236.1"/>
    <property type="molecule type" value="Genomic_DNA"/>
</dbReference>
<accession>A0A2C5YZP2</accession>
<dbReference type="OrthoDB" id="415706at2759"/>
<evidence type="ECO:0000313" key="2">
    <source>
        <dbReference type="Proteomes" id="UP000226431"/>
    </source>
</evidence>